<evidence type="ECO:0000256" key="1">
    <source>
        <dbReference type="SAM" id="MobiDB-lite"/>
    </source>
</evidence>
<dbReference type="Proteomes" id="UP000007306">
    <property type="component" value="Chromosome 12"/>
</dbReference>
<feature type="compositionally biased region" description="Low complexity" evidence="1">
    <location>
        <begin position="87"/>
        <end position="103"/>
    </location>
</feature>
<proteinExistence type="predicted"/>
<dbReference type="AlphaFoldDB" id="I1R4A2"/>
<accession>I1R4A2</accession>
<reference evidence="2" key="1">
    <citation type="submission" date="2015-06" db="UniProtKB">
        <authorList>
            <consortium name="EnsemblPlants"/>
        </authorList>
    </citation>
    <scope>IDENTIFICATION</scope>
</reference>
<dbReference type="eggNOG" id="ENOG502R7F0">
    <property type="taxonomic scope" value="Eukaryota"/>
</dbReference>
<feature type="region of interest" description="Disordered" evidence="1">
    <location>
        <begin position="1"/>
        <end position="44"/>
    </location>
</feature>
<reference evidence="2 3" key="2">
    <citation type="submission" date="2018-04" db="EMBL/GenBank/DDBJ databases">
        <title>OglaRS2 (Oryza glaberrima Reference Sequence Version 2).</title>
        <authorList>
            <person name="Zhang J."/>
            <person name="Kudrna D."/>
            <person name="Lee S."/>
            <person name="Talag J."/>
            <person name="Rajasekar S."/>
            <person name="Wing R.A."/>
        </authorList>
    </citation>
    <scope>NUCLEOTIDE SEQUENCE [LARGE SCALE GENOMIC DNA]</scope>
    <source>
        <strain evidence="2 3">cv. IRGC 96717</strain>
    </source>
</reference>
<dbReference type="Gramene" id="ORGLA12G0035800.1">
    <property type="protein sequence ID" value="ORGLA12G0035800.1"/>
    <property type="gene ID" value="ORGLA12G0035800"/>
</dbReference>
<evidence type="ECO:0000313" key="3">
    <source>
        <dbReference type="Proteomes" id="UP000007306"/>
    </source>
</evidence>
<organism evidence="2 3">
    <name type="scientific">Oryza glaberrima</name>
    <name type="common">African rice</name>
    <dbReference type="NCBI Taxonomy" id="4538"/>
    <lineage>
        <taxon>Eukaryota</taxon>
        <taxon>Viridiplantae</taxon>
        <taxon>Streptophyta</taxon>
        <taxon>Embryophyta</taxon>
        <taxon>Tracheophyta</taxon>
        <taxon>Spermatophyta</taxon>
        <taxon>Magnoliopsida</taxon>
        <taxon>Liliopsida</taxon>
        <taxon>Poales</taxon>
        <taxon>Poaceae</taxon>
        <taxon>BOP clade</taxon>
        <taxon>Oryzoideae</taxon>
        <taxon>Oryzeae</taxon>
        <taxon>Oryzinae</taxon>
        <taxon>Oryza</taxon>
    </lineage>
</organism>
<dbReference type="EnsemblPlants" id="ORGLA12G0035800.1">
    <property type="protein sequence ID" value="ORGLA12G0035800.1"/>
    <property type="gene ID" value="ORGLA12G0035800"/>
</dbReference>
<keyword evidence="3" id="KW-1185">Reference proteome</keyword>
<dbReference type="OMA" id="EGHIKVM"/>
<name>I1R4A2_ORYGL</name>
<evidence type="ECO:0000313" key="2">
    <source>
        <dbReference type="EnsemblPlants" id="ORGLA12G0035800.1"/>
    </source>
</evidence>
<feature type="region of interest" description="Disordered" evidence="1">
    <location>
        <begin position="63"/>
        <end position="177"/>
    </location>
</feature>
<dbReference type="HOGENOM" id="CLU_1527623_0_0_1"/>
<sequence length="177" mass="18587">MGCRRAEVGEDAGAAGEAKGGREIPVAEEEAAESGAAEDVGSEGHIKVMDGLVDEDEILYALGGDEARPLGMHQSNRSWSTSREEGSSTASSSPAGSEESGASVAPIVKSLHGLDVDRQNLPRAGLSGVDGEARVCAGVDGARRERRKTAPRRDDLKPKQTRKTHLIFPSLRSLESP</sequence>
<protein>
    <submittedName>
        <fullName evidence="2">Uncharacterized protein</fullName>
    </submittedName>
</protein>